<keyword evidence="6" id="KW-0472">Membrane</keyword>
<dbReference type="CDD" id="cd00143">
    <property type="entry name" value="PP2Cc"/>
    <property type="match status" value="1"/>
</dbReference>
<dbReference type="Gene3D" id="3.60.40.10">
    <property type="entry name" value="PPM-type phosphatase domain"/>
    <property type="match status" value="1"/>
</dbReference>
<dbReference type="RefSeq" id="XP_018710429.1">
    <property type="nucleotide sequence ID" value="XM_018857792.1"/>
</dbReference>
<dbReference type="OrthoDB" id="420076at2759"/>
<dbReference type="InterPro" id="IPR001932">
    <property type="entry name" value="PPM-type_phosphatase-like_dom"/>
</dbReference>
<dbReference type="GO" id="GO:0005758">
    <property type="term" value="C:mitochondrial intermembrane space"/>
    <property type="evidence" value="ECO:0007669"/>
    <property type="project" value="EnsemblFungi"/>
</dbReference>
<protein>
    <submittedName>
        <fullName evidence="8">Protein serine/threonine phosphatase 2C</fullName>
    </submittedName>
</protein>
<dbReference type="AlphaFoldDB" id="A0A1A0H726"/>
<dbReference type="GO" id="GO:0046872">
    <property type="term" value="F:metal ion binding"/>
    <property type="evidence" value="ECO:0007669"/>
    <property type="project" value="UniProtKB-KW"/>
</dbReference>
<name>A0A1A0H726_9ASCO</name>
<evidence type="ECO:0000313" key="9">
    <source>
        <dbReference type="Proteomes" id="UP000092555"/>
    </source>
</evidence>
<feature type="domain" description="PPM-type phosphatase" evidence="7">
    <location>
        <begin position="171"/>
        <end position="539"/>
    </location>
</feature>
<evidence type="ECO:0000256" key="4">
    <source>
        <dbReference type="RuleBase" id="RU003465"/>
    </source>
</evidence>
<comment type="similarity">
    <text evidence="4">Belongs to the PP2C family.</text>
</comment>
<evidence type="ECO:0000256" key="3">
    <source>
        <dbReference type="ARBA" id="ARBA00022912"/>
    </source>
</evidence>
<keyword evidence="2 4" id="KW-0378">Hydrolase</keyword>
<keyword evidence="6" id="KW-0812">Transmembrane</keyword>
<keyword evidence="9" id="KW-1185">Reference proteome</keyword>
<dbReference type="InterPro" id="IPR015655">
    <property type="entry name" value="PP2C"/>
</dbReference>
<comment type="caution">
    <text evidence="8">The sequence shown here is derived from an EMBL/GenBank/DDBJ whole genome shotgun (WGS) entry which is preliminary data.</text>
</comment>
<evidence type="ECO:0000256" key="1">
    <source>
        <dbReference type="ARBA" id="ARBA00022723"/>
    </source>
</evidence>
<evidence type="ECO:0000256" key="2">
    <source>
        <dbReference type="ARBA" id="ARBA00022801"/>
    </source>
</evidence>
<evidence type="ECO:0000256" key="6">
    <source>
        <dbReference type="SAM" id="Phobius"/>
    </source>
</evidence>
<dbReference type="Pfam" id="PF00481">
    <property type="entry name" value="PP2C"/>
    <property type="match status" value="1"/>
</dbReference>
<feature type="region of interest" description="Disordered" evidence="5">
    <location>
        <begin position="547"/>
        <end position="569"/>
    </location>
</feature>
<evidence type="ECO:0000313" key="8">
    <source>
        <dbReference type="EMBL" id="OBA19904.1"/>
    </source>
</evidence>
<gene>
    <name evidence="8" type="ORF">METBIDRAFT_44440</name>
</gene>
<dbReference type="GeneID" id="30030768"/>
<organism evidence="8 9">
    <name type="scientific">Metschnikowia bicuspidata var. bicuspidata NRRL YB-4993</name>
    <dbReference type="NCBI Taxonomy" id="869754"/>
    <lineage>
        <taxon>Eukaryota</taxon>
        <taxon>Fungi</taxon>
        <taxon>Dikarya</taxon>
        <taxon>Ascomycota</taxon>
        <taxon>Saccharomycotina</taxon>
        <taxon>Pichiomycetes</taxon>
        <taxon>Metschnikowiaceae</taxon>
        <taxon>Metschnikowia</taxon>
    </lineage>
</organism>
<accession>A0A1A0H726</accession>
<keyword evidence="6" id="KW-1133">Transmembrane helix</keyword>
<keyword evidence="1" id="KW-0479">Metal-binding</keyword>
<evidence type="ECO:0000259" key="7">
    <source>
        <dbReference type="PROSITE" id="PS51746"/>
    </source>
</evidence>
<dbReference type="PROSITE" id="PS01032">
    <property type="entry name" value="PPM_1"/>
    <property type="match status" value="1"/>
</dbReference>
<reference evidence="8 9" key="1">
    <citation type="submission" date="2016-05" db="EMBL/GenBank/DDBJ databases">
        <title>Comparative genomics of biotechnologically important yeasts.</title>
        <authorList>
            <consortium name="DOE Joint Genome Institute"/>
            <person name="Riley R."/>
            <person name="Haridas S."/>
            <person name="Wolfe K.H."/>
            <person name="Lopes M.R."/>
            <person name="Hittinger C.T."/>
            <person name="Goker M."/>
            <person name="Salamov A."/>
            <person name="Wisecaver J."/>
            <person name="Long T.M."/>
            <person name="Aerts A.L."/>
            <person name="Barry K."/>
            <person name="Choi C."/>
            <person name="Clum A."/>
            <person name="Coughlan A.Y."/>
            <person name="Deshpande S."/>
            <person name="Douglass A.P."/>
            <person name="Hanson S.J."/>
            <person name="Klenk H.-P."/>
            <person name="LaButti K."/>
            <person name="Lapidus A."/>
            <person name="Lindquist E."/>
            <person name="Lipzen A."/>
            <person name="Meier-kolthoff J.P."/>
            <person name="Ohm R.A."/>
            <person name="Otillar R.P."/>
            <person name="Pangilinan J."/>
            <person name="Peng Y."/>
            <person name="Rokas A."/>
            <person name="Rosa C.A."/>
            <person name="Scheuner C."/>
            <person name="Sibirny A.A."/>
            <person name="Slot J.C."/>
            <person name="Stielow J.B."/>
            <person name="Sun H."/>
            <person name="Kurtzman C.P."/>
            <person name="Blackwell M."/>
            <person name="Grigoriev I.V."/>
            <person name="Jeffries T.W."/>
        </authorList>
    </citation>
    <scope>NUCLEOTIDE SEQUENCE [LARGE SCALE GENOMIC DNA]</scope>
    <source>
        <strain evidence="8 9">NRRL YB-4993</strain>
    </source>
</reference>
<dbReference type="PANTHER" id="PTHR13832:SF792">
    <property type="entry name" value="GM14286P"/>
    <property type="match status" value="1"/>
</dbReference>
<dbReference type="EMBL" id="LXTC01000005">
    <property type="protein sequence ID" value="OBA19904.1"/>
    <property type="molecule type" value="Genomic_DNA"/>
</dbReference>
<evidence type="ECO:0000256" key="5">
    <source>
        <dbReference type="SAM" id="MobiDB-lite"/>
    </source>
</evidence>
<dbReference type="SMART" id="SM00332">
    <property type="entry name" value="PP2Cc"/>
    <property type="match status" value="1"/>
</dbReference>
<dbReference type="PANTHER" id="PTHR13832">
    <property type="entry name" value="PROTEIN PHOSPHATASE 2C"/>
    <property type="match status" value="1"/>
</dbReference>
<dbReference type="GO" id="GO:0005777">
    <property type="term" value="C:peroxisome"/>
    <property type="evidence" value="ECO:0007669"/>
    <property type="project" value="EnsemblFungi"/>
</dbReference>
<sequence>MYILNPRLRFVYVASRRLQASKRLLSNSCATRKKVPRGFSRGNVALVSGVVFVGTYVTLTLSKHYKLDSVPPSLSASNVLKMTNAPLLKSAPSDTESGLFQSATSSMLQKNGLGAQQHKEGVFLLNEEQVSAKLRQFEESYYVSRGKGVTRYDICQLPSNSPIEDDRAEEIVQVPILQDNNIKTSTDWMFFGVFDGHGGWTTSSKLRDQLILYIVHEFGTIFKPAKEENLRYVPSSSTIDQAIKNGFLKLDHEIVNKNIERLLNDNNKAKAAELLMPALSGSCALLSFYDTNSKTLKVAVTGDSRALLGSFKENKWTVRQLSIDQTGSNFTEVARIISEHPDEPNVIRNGRVLGTLEPSRAFGDCRYKLPASIQEKIYKQFFGRKLPNNLRSPPYVTAEPVITTTKISPENNDFLVMASDGLYEMLSNEEIVGLVVKWMEKEKMVKPNKSFWNFFGSSEKGLPEVADITNDKSSKQPFRKNRQSSHGGFLMEDKNVSTHLIRNALSNGGSREQTLMLISIPNPVSRRYRDDLTVTVVFFGKDKKQDENGKLEINPAATAGGINASKPKL</sequence>
<proteinExistence type="inferred from homology"/>
<dbReference type="SUPFAM" id="SSF81606">
    <property type="entry name" value="PP2C-like"/>
    <property type="match status" value="1"/>
</dbReference>
<keyword evidence="3 4" id="KW-0904">Protein phosphatase</keyword>
<dbReference type="Proteomes" id="UP000092555">
    <property type="component" value="Unassembled WGS sequence"/>
</dbReference>
<dbReference type="GO" id="GO:0004741">
    <property type="term" value="F:[pyruvate dehydrogenase (acetyl-transferring)]-phosphatase activity"/>
    <property type="evidence" value="ECO:0007669"/>
    <property type="project" value="EnsemblFungi"/>
</dbReference>
<feature type="transmembrane region" description="Helical" evidence="6">
    <location>
        <begin position="42"/>
        <end position="61"/>
    </location>
</feature>
<dbReference type="PROSITE" id="PS51746">
    <property type="entry name" value="PPM_2"/>
    <property type="match status" value="1"/>
</dbReference>
<dbReference type="STRING" id="869754.A0A1A0H726"/>
<dbReference type="InterPro" id="IPR036457">
    <property type="entry name" value="PPM-type-like_dom_sf"/>
</dbReference>
<dbReference type="InterPro" id="IPR000222">
    <property type="entry name" value="PP2C_BS"/>
</dbReference>